<dbReference type="Pfam" id="PF06224">
    <property type="entry name" value="AlkZ-like"/>
    <property type="match status" value="1"/>
</dbReference>
<dbReference type="PANTHER" id="PTHR38479:SF2">
    <property type="entry name" value="WINGED HELIX DNA-BINDING DOMAIN-CONTAINING PROTEIN"/>
    <property type="match status" value="1"/>
</dbReference>
<dbReference type="InterPro" id="IPR009351">
    <property type="entry name" value="AlkZ-like"/>
</dbReference>
<dbReference type="GO" id="GO:0003677">
    <property type="term" value="F:DNA binding"/>
    <property type="evidence" value="ECO:0007669"/>
    <property type="project" value="UniProtKB-KW"/>
</dbReference>
<comment type="caution">
    <text evidence="1">The sequence shown here is derived from an EMBL/GenBank/DDBJ whole genome shotgun (WGS) entry which is preliminary data.</text>
</comment>
<protein>
    <submittedName>
        <fullName evidence="1">Winged helix DNA-binding domain-containing protein</fullName>
    </submittedName>
</protein>
<evidence type="ECO:0000313" key="2">
    <source>
        <dbReference type="Proteomes" id="UP001290462"/>
    </source>
</evidence>
<proteinExistence type="predicted"/>
<evidence type="ECO:0000313" key="1">
    <source>
        <dbReference type="EMBL" id="MDZ5759947.1"/>
    </source>
</evidence>
<dbReference type="EMBL" id="JAVBVO010000004">
    <property type="protein sequence ID" value="MDZ5759947.1"/>
    <property type="molecule type" value="Genomic_DNA"/>
</dbReference>
<name>A0AAW9K8Y0_CARML</name>
<gene>
    <name evidence="1" type="ORF">RAK27_14890</name>
</gene>
<accession>A0AAW9K8Y0</accession>
<keyword evidence="1" id="KW-0238">DNA-binding</keyword>
<reference evidence="1" key="1">
    <citation type="submission" date="2023-08" db="EMBL/GenBank/DDBJ databases">
        <title>Genomic characterization of piscicolin 126 produced by Carnobacterium maltaromaticum CM22 strain isolated from salmon (Salmo salar).</title>
        <authorList>
            <person name="Gonzalez-Gragera E."/>
            <person name="Garcia-Lopez J.D."/>
            <person name="Teso-Perez C."/>
            <person name="Gimenez-Hernandez I."/>
            <person name="Peralta-Sanchez J.M."/>
            <person name="Valdivia E."/>
            <person name="Montalban-Lopez M."/>
            <person name="Martin-Platero A.M."/>
            <person name="Banos A."/>
            <person name="Martinez-Bueno M."/>
        </authorList>
    </citation>
    <scope>NUCLEOTIDE SEQUENCE</scope>
    <source>
        <strain evidence="1">CM22</strain>
    </source>
</reference>
<dbReference type="Proteomes" id="UP001290462">
    <property type="component" value="Unassembled WGS sequence"/>
</dbReference>
<dbReference type="RefSeq" id="WP_322809511.1">
    <property type="nucleotide sequence ID" value="NZ_JAVBVO010000004.1"/>
</dbReference>
<dbReference type="AlphaFoldDB" id="A0AAW9K8Y0"/>
<dbReference type="PANTHER" id="PTHR38479">
    <property type="entry name" value="LMO0824 PROTEIN"/>
    <property type="match status" value="1"/>
</dbReference>
<sequence length="347" mass="39789">MDNQEIRTLRLANQQISSTDFTKPEELVQYLGAMQAQEYAMAKWAIGLRIPNLTVQDVDAAIDAGKIIRMHLLRPTWHFIVPEDSRWMLALTAPQIHKKIKSFYSKFDLTPKKMHQACSIIEEALVEKELTRKELAAIVAEKGIQTTSQSFSFIILFGELEGLLCSGKMRGNQAVYTLLSKFVAPLTSFIREEALAKLALRYFTSRGPATVQDFAYWSGLSIKDARLGTQFLSNDFSSFLNDGKEYWYLPTNNAYVPNDCGTFLFPDFDEYGISYKNRDIFLNKEYPISPFMEHKHWLMVGGMIEGTWQSDKSDLSEVITELFNPKKRVNQHAIHKAVANYQQFHLK</sequence>
<organism evidence="1 2">
    <name type="scientific">Carnobacterium maltaromaticum</name>
    <name type="common">Carnobacterium piscicola</name>
    <dbReference type="NCBI Taxonomy" id="2751"/>
    <lineage>
        <taxon>Bacteria</taxon>
        <taxon>Bacillati</taxon>
        <taxon>Bacillota</taxon>
        <taxon>Bacilli</taxon>
        <taxon>Lactobacillales</taxon>
        <taxon>Carnobacteriaceae</taxon>
        <taxon>Carnobacterium</taxon>
    </lineage>
</organism>